<dbReference type="Proteomes" id="UP000001933">
    <property type="component" value="Chromosome"/>
</dbReference>
<comment type="similarity">
    <text evidence="2 6">Belongs to the GDT1 family.</text>
</comment>
<dbReference type="InParanoid" id="Q2LR79"/>
<name>Q2LR79_SYNAS</name>
<sequence length="258" mass="28378">MLRHPKCLVFFAVKSKGWQKMTAFLASLSFVVLAEMGDKTQLLAMALAVRYRASVVMWGVFAATALNHMLAVFLGNYLTMFFPMQYVQIAAAISFIMFGLWTIRGDELSGEDRRFNFSPFWTVAVAFFLAEMGDKTQLATIALAAKYQTVFPVWLGTNIGMLAADALGIGIGIVLGKKIPERAIKWFAALLFILFGLVGLWQSMPKHLLTAPVVIGGILTIAIFTALVTYTNRTKKEPSGLNGCSKSAVQPGTEDRFE</sequence>
<protein>
    <recommendedName>
        <fullName evidence="6">GDT1 family protein</fullName>
    </recommendedName>
</protein>
<dbReference type="AlphaFoldDB" id="Q2LR79"/>
<evidence type="ECO:0000313" key="9">
    <source>
        <dbReference type="Proteomes" id="UP000001933"/>
    </source>
</evidence>
<evidence type="ECO:0000256" key="7">
    <source>
        <dbReference type="SAM" id="MobiDB-lite"/>
    </source>
</evidence>
<reference evidence="8 9" key="1">
    <citation type="journal article" date="2007" name="Proc. Natl. Acad. Sci. U.S.A.">
        <title>The genome of Syntrophus aciditrophicus: life at the thermodynamic limit of microbial growth.</title>
        <authorList>
            <person name="McInerney M.J."/>
            <person name="Rohlin L."/>
            <person name="Mouttaki H."/>
            <person name="Kim U."/>
            <person name="Krupp R.S."/>
            <person name="Rios-Hernandez L."/>
            <person name="Sieber J."/>
            <person name="Struchtemeyer C.G."/>
            <person name="Bhattacharyya A."/>
            <person name="Campbell J.W."/>
            <person name="Gunsalus R.P."/>
        </authorList>
    </citation>
    <scope>NUCLEOTIDE SEQUENCE [LARGE SCALE GENOMIC DNA]</scope>
    <source>
        <strain evidence="8 9">SB</strain>
    </source>
</reference>
<dbReference type="InterPro" id="IPR001727">
    <property type="entry name" value="GDT1-like"/>
</dbReference>
<feature type="region of interest" description="Disordered" evidence="7">
    <location>
        <begin position="236"/>
        <end position="258"/>
    </location>
</feature>
<evidence type="ECO:0000256" key="4">
    <source>
        <dbReference type="ARBA" id="ARBA00022989"/>
    </source>
</evidence>
<evidence type="ECO:0000256" key="5">
    <source>
        <dbReference type="ARBA" id="ARBA00023136"/>
    </source>
</evidence>
<feature type="transmembrane region" description="Helical" evidence="6">
    <location>
        <begin position="115"/>
        <end position="133"/>
    </location>
</feature>
<keyword evidence="3 6" id="KW-0812">Transmembrane</keyword>
<feature type="transmembrane region" description="Helical" evidence="6">
    <location>
        <begin position="208"/>
        <end position="230"/>
    </location>
</feature>
<dbReference type="HOGENOM" id="CLU_040186_2_0_7"/>
<dbReference type="KEGG" id="sat:SYN_01349"/>
<keyword evidence="4 6" id="KW-1133">Transmembrane helix</keyword>
<comment type="subcellular location">
    <subcellularLocation>
        <location evidence="1 6">Membrane</location>
        <topology evidence="1 6">Multi-pass membrane protein</topology>
    </subcellularLocation>
</comment>
<keyword evidence="9" id="KW-1185">Reference proteome</keyword>
<accession>Q2LR79</accession>
<feature type="transmembrane region" description="Helical" evidence="6">
    <location>
        <begin position="183"/>
        <end position="202"/>
    </location>
</feature>
<dbReference type="GO" id="GO:0016020">
    <property type="term" value="C:membrane"/>
    <property type="evidence" value="ECO:0007669"/>
    <property type="project" value="UniProtKB-SubCell"/>
</dbReference>
<evidence type="ECO:0000256" key="3">
    <source>
        <dbReference type="ARBA" id="ARBA00022692"/>
    </source>
</evidence>
<evidence type="ECO:0000256" key="2">
    <source>
        <dbReference type="ARBA" id="ARBA00009190"/>
    </source>
</evidence>
<feature type="transmembrane region" description="Helical" evidence="6">
    <location>
        <begin position="84"/>
        <end position="103"/>
    </location>
</feature>
<gene>
    <name evidence="8" type="ORF">SYN_01349</name>
</gene>
<dbReference type="PANTHER" id="PTHR12608:SF1">
    <property type="entry name" value="TRANSMEMBRANE PROTEIN 165"/>
    <property type="match status" value="1"/>
</dbReference>
<feature type="transmembrane region" description="Helical" evidence="6">
    <location>
        <begin position="55"/>
        <end position="78"/>
    </location>
</feature>
<feature type="transmembrane region" description="Helical" evidence="6">
    <location>
        <begin position="153"/>
        <end position="176"/>
    </location>
</feature>
<proteinExistence type="inferred from homology"/>
<dbReference type="Pfam" id="PF01169">
    <property type="entry name" value="GDT1"/>
    <property type="match status" value="2"/>
</dbReference>
<dbReference type="eggNOG" id="COG2119">
    <property type="taxonomic scope" value="Bacteria"/>
</dbReference>
<organism evidence="8 9">
    <name type="scientific">Syntrophus aciditrophicus (strain SB)</name>
    <dbReference type="NCBI Taxonomy" id="56780"/>
    <lineage>
        <taxon>Bacteria</taxon>
        <taxon>Pseudomonadati</taxon>
        <taxon>Thermodesulfobacteriota</taxon>
        <taxon>Syntrophia</taxon>
        <taxon>Syntrophales</taxon>
        <taxon>Syntrophaceae</taxon>
        <taxon>Syntrophus</taxon>
    </lineage>
</organism>
<dbReference type="EMBL" id="CP000252">
    <property type="protein sequence ID" value="ABC76585.1"/>
    <property type="molecule type" value="Genomic_DNA"/>
</dbReference>
<evidence type="ECO:0000256" key="1">
    <source>
        <dbReference type="ARBA" id="ARBA00004141"/>
    </source>
</evidence>
<evidence type="ECO:0000313" key="8">
    <source>
        <dbReference type="EMBL" id="ABC76585.1"/>
    </source>
</evidence>
<dbReference type="GO" id="GO:0046873">
    <property type="term" value="F:metal ion transmembrane transporter activity"/>
    <property type="evidence" value="ECO:0007669"/>
    <property type="project" value="InterPro"/>
</dbReference>
<evidence type="ECO:0000256" key="6">
    <source>
        <dbReference type="RuleBase" id="RU365102"/>
    </source>
</evidence>
<keyword evidence="5 6" id="KW-0472">Membrane</keyword>
<dbReference type="PANTHER" id="PTHR12608">
    <property type="entry name" value="TRANSMEMBRANE PROTEIN HTP-1 RELATED"/>
    <property type="match status" value="1"/>
</dbReference>